<dbReference type="EMBL" id="CM008051">
    <property type="protein sequence ID" value="PAN34346.1"/>
    <property type="molecule type" value="Genomic_DNA"/>
</dbReference>
<evidence type="ECO:0000256" key="6">
    <source>
        <dbReference type="SAM" id="MobiDB-lite"/>
    </source>
</evidence>
<keyword evidence="2 4" id="KW-0863">Zinc-finger</keyword>
<gene>
    <name evidence="9" type="ORF">PAHAL_6G086600</name>
</gene>
<evidence type="ECO:0000259" key="8">
    <source>
        <dbReference type="PROSITE" id="PS51999"/>
    </source>
</evidence>
<keyword evidence="5" id="KW-0175">Coiled coil</keyword>
<evidence type="ECO:0000256" key="2">
    <source>
        <dbReference type="ARBA" id="ARBA00022771"/>
    </source>
</evidence>
<evidence type="ECO:0000313" key="9">
    <source>
        <dbReference type="EMBL" id="PAN34346.1"/>
    </source>
</evidence>
<keyword evidence="7" id="KW-0472">Membrane</keyword>
<keyword evidence="3" id="KW-0862">Zinc</keyword>
<evidence type="ECO:0000256" key="3">
    <source>
        <dbReference type="ARBA" id="ARBA00022833"/>
    </source>
</evidence>
<feature type="domain" description="GRF-type" evidence="8">
    <location>
        <begin position="125"/>
        <end position="167"/>
    </location>
</feature>
<dbReference type="PROSITE" id="PS51999">
    <property type="entry name" value="ZF_GRF"/>
    <property type="match status" value="1"/>
</dbReference>
<dbReference type="PANTHER" id="PTHR35163">
    <property type="entry name" value="OS02G0467300 PROTEIN"/>
    <property type="match status" value="1"/>
</dbReference>
<reference evidence="9" key="1">
    <citation type="submission" date="2018-04" db="EMBL/GenBank/DDBJ databases">
        <title>WGS assembly of Panicum hallii.</title>
        <authorList>
            <person name="Lovell J."/>
            <person name="Jenkins J."/>
            <person name="Lowry D."/>
            <person name="Mamidi S."/>
            <person name="Sreedasyam A."/>
            <person name="Weng X."/>
            <person name="Barry K."/>
            <person name="Bonette J."/>
            <person name="Campitelli B."/>
            <person name="Daum C."/>
            <person name="Gordon S."/>
            <person name="Gould B."/>
            <person name="Lipzen A."/>
            <person name="Macqueen A."/>
            <person name="Palacio-Mejia J."/>
            <person name="Plott C."/>
            <person name="Shakirov E."/>
            <person name="Shu S."/>
            <person name="Yoshinaga Y."/>
            <person name="Zane M."/>
            <person name="Rokhsar D."/>
            <person name="Grimwood J."/>
            <person name="Schmutz J."/>
            <person name="Juenger T."/>
        </authorList>
    </citation>
    <scope>NUCLEOTIDE SEQUENCE [LARGE SCALE GENOMIC DNA]</scope>
    <source>
        <strain evidence="9">FIL2</strain>
    </source>
</reference>
<feature type="region of interest" description="Disordered" evidence="6">
    <location>
        <begin position="1"/>
        <end position="23"/>
    </location>
</feature>
<feature type="compositionally biased region" description="Low complexity" evidence="6">
    <location>
        <begin position="10"/>
        <end position="23"/>
    </location>
</feature>
<keyword evidence="7" id="KW-1133">Transmembrane helix</keyword>
<name>A0A2S3I1F6_9POAL</name>
<evidence type="ECO:0000256" key="5">
    <source>
        <dbReference type="SAM" id="Coils"/>
    </source>
</evidence>
<feature type="region of interest" description="Disordered" evidence="6">
    <location>
        <begin position="59"/>
        <end position="116"/>
    </location>
</feature>
<feature type="transmembrane region" description="Helical" evidence="7">
    <location>
        <begin position="259"/>
        <end position="280"/>
    </location>
</feature>
<evidence type="ECO:0000256" key="1">
    <source>
        <dbReference type="ARBA" id="ARBA00022723"/>
    </source>
</evidence>
<keyword evidence="7" id="KW-0812">Transmembrane</keyword>
<dbReference type="InterPro" id="IPR010666">
    <property type="entry name" value="Znf_GRF"/>
</dbReference>
<dbReference type="Pfam" id="PF06839">
    <property type="entry name" value="Zn_ribbon_GRF"/>
    <property type="match status" value="1"/>
</dbReference>
<proteinExistence type="predicted"/>
<evidence type="ECO:0000256" key="7">
    <source>
        <dbReference type="SAM" id="Phobius"/>
    </source>
</evidence>
<feature type="compositionally biased region" description="Low complexity" evidence="6">
    <location>
        <begin position="82"/>
        <end position="103"/>
    </location>
</feature>
<accession>A0A2S3I1F6</accession>
<dbReference type="Proteomes" id="UP000243499">
    <property type="component" value="Chromosome 6"/>
</dbReference>
<keyword evidence="1" id="KW-0479">Metal-binding</keyword>
<protein>
    <recommendedName>
        <fullName evidence="8">GRF-type domain-containing protein</fullName>
    </recommendedName>
</protein>
<dbReference type="AlphaFoldDB" id="A0A2S3I1F6"/>
<evidence type="ECO:0000256" key="4">
    <source>
        <dbReference type="PROSITE-ProRule" id="PRU01343"/>
    </source>
</evidence>
<sequence length="282" mass="31337">MATSDSGGCRSVSRGSPSKSKSVKVSSPAFVPFICEAGRLCEGCMLNYHSKREAAAKAAKMKMQGSNTQSGGVSLPDDESENPSSDPFSISSSGADSLSGSDAKLPQGMETSKWGGVDHETAERCRHGKRPRRLLCWDGNNTGRRYLACPLRGKFNMCDFISWVDDQWPPMFQRVVASIGEVVGKFKKKLDDLQVDLLEAIQLRNDAVEENEAILSEKQEQLLENQRLEREFTMRTRLAQTTCSTLQNRISNDLYDKNMLYGFILCMFRVIVAILFGIALKK</sequence>
<dbReference type="PANTHER" id="PTHR35163:SF12">
    <property type="entry name" value="OS05G0134500 PROTEIN"/>
    <property type="match status" value="1"/>
</dbReference>
<dbReference type="GO" id="GO:0008270">
    <property type="term" value="F:zinc ion binding"/>
    <property type="evidence" value="ECO:0007669"/>
    <property type="project" value="UniProtKB-KW"/>
</dbReference>
<organism evidence="9">
    <name type="scientific">Panicum hallii</name>
    <dbReference type="NCBI Taxonomy" id="206008"/>
    <lineage>
        <taxon>Eukaryota</taxon>
        <taxon>Viridiplantae</taxon>
        <taxon>Streptophyta</taxon>
        <taxon>Embryophyta</taxon>
        <taxon>Tracheophyta</taxon>
        <taxon>Spermatophyta</taxon>
        <taxon>Magnoliopsida</taxon>
        <taxon>Liliopsida</taxon>
        <taxon>Poales</taxon>
        <taxon>Poaceae</taxon>
        <taxon>PACMAD clade</taxon>
        <taxon>Panicoideae</taxon>
        <taxon>Panicodae</taxon>
        <taxon>Paniceae</taxon>
        <taxon>Panicinae</taxon>
        <taxon>Panicum</taxon>
        <taxon>Panicum sect. Panicum</taxon>
    </lineage>
</organism>
<dbReference type="Gramene" id="PAN34346">
    <property type="protein sequence ID" value="PAN34346"/>
    <property type="gene ID" value="PAHAL_6G086600"/>
</dbReference>
<feature type="coiled-coil region" evidence="5">
    <location>
        <begin position="198"/>
        <end position="231"/>
    </location>
</feature>